<dbReference type="Proteomes" id="UP000178495">
    <property type="component" value="Unassembled WGS sequence"/>
</dbReference>
<sequence>PAQDEFMDSRGIGFVAIETRFGLRSVVKLMQVTCHGELLAGDSVDIATFAKAGTTSITYVQIAMKSDAVAAEMKLVVVLVDKDGKPTPVPDEIREKIR</sequence>
<feature type="non-terminal residue" evidence="1">
    <location>
        <position position="1"/>
    </location>
</feature>
<evidence type="ECO:0000313" key="1">
    <source>
        <dbReference type="EMBL" id="OGZ01864.1"/>
    </source>
</evidence>
<reference evidence="1 2" key="1">
    <citation type="journal article" date="2016" name="Nat. Commun.">
        <title>Thousands of microbial genomes shed light on interconnected biogeochemical processes in an aquifer system.</title>
        <authorList>
            <person name="Anantharaman K."/>
            <person name="Brown C.T."/>
            <person name="Hug L.A."/>
            <person name="Sharon I."/>
            <person name="Castelle C.J."/>
            <person name="Probst A.J."/>
            <person name="Thomas B.C."/>
            <person name="Singh A."/>
            <person name="Wilkins M.J."/>
            <person name="Karaoz U."/>
            <person name="Brodie E.L."/>
            <person name="Williams K.H."/>
            <person name="Hubbard S.S."/>
            <person name="Banfield J.F."/>
        </authorList>
    </citation>
    <scope>NUCLEOTIDE SEQUENCE [LARGE SCALE GENOMIC DNA]</scope>
</reference>
<name>A0A1G2CKD5_9BACT</name>
<proteinExistence type="predicted"/>
<organism evidence="1 2">
    <name type="scientific">Candidatus Liptonbacteria bacterium RIFCSPLOWO2_01_FULL_56_20</name>
    <dbReference type="NCBI Taxonomy" id="1798652"/>
    <lineage>
        <taxon>Bacteria</taxon>
        <taxon>Candidatus Liptoniibacteriota</taxon>
    </lineage>
</organism>
<gene>
    <name evidence="1" type="ORF">A3A43_03375</name>
</gene>
<comment type="caution">
    <text evidence="1">The sequence shown here is derived from an EMBL/GenBank/DDBJ whole genome shotgun (WGS) entry which is preliminary data.</text>
</comment>
<dbReference type="EMBL" id="MHLC01000002">
    <property type="protein sequence ID" value="OGZ01864.1"/>
    <property type="molecule type" value="Genomic_DNA"/>
</dbReference>
<evidence type="ECO:0000313" key="2">
    <source>
        <dbReference type="Proteomes" id="UP000178495"/>
    </source>
</evidence>
<dbReference type="InterPro" id="IPR029069">
    <property type="entry name" value="HotDog_dom_sf"/>
</dbReference>
<dbReference type="Gene3D" id="3.10.129.10">
    <property type="entry name" value="Hotdog Thioesterase"/>
    <property type="match status" value="1"/>
</dbReference>
<protein>
    <recommendedName>
        <fullName evidence="3">Thioesterase domain-containing protein</fullName>
    </recommendedName>
</protein>
<dbReference type="SUPFAM" id="SSF54637">
    <property type="entry name" value="Thioesterase/thiol ester dehydrase-isomerase"/>
    <property type="match status" value="1"/>
</dbReference>
<accession>A0A1G2CKD5</accession>
<evidence type="ECO:0008006" key="3">
    <source>
        <dbReference type="Google" id="ProtNLM"/>
    </source>
</evidence>
<dbReference type="AlphaFoldDB" id="A0A1G2CKD5"/>